<dbReference type="Pfam" id="PF04616">
    <property type="entry name" value="Glyco_hydro_43"/>
    <property type="match status" value="1"/>
</dbReference>
<dbReference type="GO" id="GO:0004553">
    <property type="term" value="F:hydrolase activity, hydrolyzing O-glycosyl compounds"/>
    <property type="evidence" value="ECO:0007669"/>
    <property type="project" value="InterPro"/>
</dbReference>
<organism evidence="9 10">
    <name type="scientific">Candidatus Eisenbergiella pullistercoris</name>
    <dbReference type="NCBI Taxonomy" id="2838555"/>
    <lineage>
        <taxon>Bacteria</taxon>
        <taxon>Bacillati</taxon>
        <taxon>Bacillota</taxon>
        <taxon>Clostridia</taxon>
        <taxon>Lachnospirales</taxon>
        <taxon>Lachnospiraceae</taxon>
        <taxon>Eisenbergiella</taxon>
    </lineage>
</organism>
<evidence type="ECO:0000313" key="9">
    <source>
        <dbReference type="EMBL" id="HIY60466.1"/>
    </source>
</evidence>
<dbReference type="PANTHER" id="PTHR43772">
    <property type="entry name" value="ENDO-1,4-BETA-XYLANASE"/>
    <property type="match status" value="1"/>
</dbReference>
<evidence type="ECO:0000256" key="4">
    <source>
        <dbReference type="ARBA" id="ARBA00023277"/>
    </source>
</evidence>
<dbReference type="CDD" id="cd08991">
    <property type="entry name" value="GH43_HoAraf43-like"/>
    <property type="match status" value="1"/>
</dbReference>
<dbReference type="EMBL" id="DXDD01000092">
    <property type="protein sequence ID" value="HIY60466.1"/>
    <property type="molecule type" value="Genomic_DNA"/>
</dbReference>
<dbReference type="AlphaFoldDB" id="A0A9D1YPJ0"/>
<evidence type="ECO:0000313" key="10">
    <source>
        <dbReference type="Proteomes" id="UP000824007"/>
    </source>
</evidence>
<accession>A0A9D1YPJ0</accession>
<keyword evidence="2" id="KW-0624">Polysaccharide degradation</keyword>
<sequence>MQTFTNPVLPGCADPDVIYFEGTYYLYATNTDIKDPSELGFKVYSSPDLVRWTCRGMALKAEDSWGKENFWAPDIIYHNGLFYLSYSVEEHLCIATSRSPLGPFVQEKKEPLHPDTKEIDSHFFQDADGKWYLYFVRFFDSNQIWGAEMTDDLMGIKEETLTRLLIPDTPWECVQWPVNEAPYMIPHNGLYYLTYSGSHCESDYGSGYAVSDSPLGTYRKYEGNPVLRSTKEMPGVGHHCITRSPDGKDMFIVYHRHFDGTRMSPRCVCVDRIRFEKQPEGPDILVVDGPNAGPQPCFF</sequence>
<reference evidence="9" key="1">
    <citation type="journal article" date="2021" name="PeerJ">
        <title>Extensive microbial diversity within the chicken gut microbiome revealed by metagenomics and culture.</title>
        <authorList>
            <person name="Gilroy R."/>
            <person name="Ravi A."/>
            <person name="Getino M."/>
            <person name="Pursley I."/>
            <person name="Horton D.L."/>
            <person name="Alikhan N.F."/>
            <person name="Baker D."/>
            <person name="Gharbi K."/>
            <person name="Hall N."/>
            <person name="Watson M."/>
            <person name="Adriaenssens E.M."/>
            <person name="Foster-Nyarko E."/>
            <person name="Jarju S."/>
            <person name="Secka A."/>
            <person name="Antonio M."/>
            <person name="Oren A."/>
            <person name="Chaudhuri R.R."/>
            <person name="La Ragione R."/>
            <person name="Hildebrand F."/>
            <person name="Pallen M.J."/>
        </authorList>
    </citation>
    <scope>NUCLEOTIDE SEQUENCE</scope>
    <source>
        <strain evidence="9">ChiSxjej3B15-24422</strain>
    </source>
</reference>
<comment type="caution">
    <text evidence="9">The sequence shown here is derived from an EMBL/GenBank/DDBJ whole genome shotgun (WGS) entry which is preliminary data.</text>
</comment>
<name>A0A9D1YPJ0_9FIRM</name>
<gene>
    <name evidence="9" type="ORF">H9831_07290</name>
</gene>
<dbReference type="InterPro" id="IPR052176">
    <property type="entry name" value="Glycosyl_Hydrlase_43_Enz"/>
</dbReference>
<evidence type="ECO:0000256" key="3">
    <source>
        <dbReference type="ARBA" id="ARBA00022801"/>
    </source>
</evidence>
<keyword evidence="5 8" id="KW-0326">Glycosidase</keyword>
<dbReference type="Gene3D" id="2.115.10.20">
    <property type="entry name" value="Glycosyl hydrolase domain, family 43"/>
    <property type="match status" value="1"/>
</dbReference>
<keyword evidence="2" id="KW-0858">Xylan degradation</keyword>
<feature type="site" description="Important for catalytic activity, responsible for pKa modulation of the active site Glu and correct orientation of both the proton donor and substrate" evidence="7">
    <location>
        <position position="120"/>
    </location>
</feature>
<proteinExistence type="inferred from homology"/>
<reference evidence="9" key="2">
    <citation type="submission" date="2021-04" db="EMBL/GenBank/DDBJ databases">
        <authorList>
            <person name="Gilroy R."/>
        </authorList>
    </citation>
    <scope>NUCLEOTIDE SEQUENCE</scope>
    <source>
        <strain evidence="9">ChiSxjej3B15-24422</strain>
    </source>
</reference>
<protein>
    <submittedName>
        <fullName evidence="9">Glycoside hydrolase family 43 protein</fullName>
    </submittedName>
</protein>
<dbReference type="Proteomes" id="UP000824007">
    <property type="component" value="Unassembled WGS sequence"/>
</dbReference>
<dbReference type="PANTHER" id="PTHR43772:SF2">
    <property type="entry name" value="PUTATIVE (AFU_ORTHOLOGUE AFUA_2G04480)-RELATED"/>
    <property type="match status" value="1"/>
</dbReference>
<keyword evidence="3 8" id="KW-0378">Hydrolase</keyword>
<dbReference type="InterPro" id="IPR006710">
    <property type="entry name" value="Glyco_hydro_43"/>
</dbReference>
<keyword evidence="4" id="KW-0119">Carbohydrate metabolism</keyword>
<feature type="active site" description="Proton donor" evidence="6">
    <location>
        <position position="180"/>
    </location>
</feature>
<dbReference type="GO" id="GO:0045493">
    <property type="term" value="P:xylan catabolic process"/>
    <property type="evidence" value="ECO:0007669"/>
    <property type="project" value="UniProtKB-KW"/>
</dbReference>
<dbReference type="SUPFAM" id="SSF75005">
    <property type="entry name" value="Arabinanase/levansucrase/invertase"/>
    <property type="match status" value="1"/>
</dbReference>
<evidence type="ECO:0000256" key="7">
    <source>
        <dbReference type="PIRSR" id="PIRSR606710-2"/>
    </source>
</evidence>
<comment type="similarity">
    <text evidence="1 8">Belongs to the glycosyl hydrolase 43 family.</text>
</comment>
<evidence type="ECO:0000256" key="5">
    <source>
        <dbReference type="ARBA" id="ARBA00023295"/>
    </source>
</evidence>
<evidence type="ECO:0000256" key="8">
    <source>
        <dbReference type="RuleBase" id="RU361187"/>
    </source>
</evidence>
<evidence type="ECO:0000256" key="2">
    <source>
        <dbReference type="ARBA" id="ARBA00022651"/>
    </source>
</evidence>
<feature type="active site" description="Proton acceptor" evidence="6">
    <location>
        <position position="14"/>
    </location>
</feature>
<evidence type="ECO:0000256" key="6">
    <source>
        <dbReference type="PIRSR" id="PIRSR606710-1"/>
    </source>
</evidence>
<dbReference type="InterPro" id="IPR023296">
    <property type="entry name" value="Glyco_hydro_beta-prop_sf"/>
</dbReference>
<evidence type="ECO:0000256" key="1">
    <source>
        <dbReference type="ARBA" id="ARBA00009865"/>
    </source>
</evidence>